<evidence type="ECO:0008006" key="4">
    <source>
        <dbReference type="Google" id="ProtNLM"/>
    </source>
</evidence>
<gene>
    <name evidence="2" type="ORF">DFP72DRAFT_873252</name>
</gene>
<organism evidence="2 3">
    <name type="scientific">Ephemerocybe angulata</name>
    <dbReference type="NCBI Taxonomy" id="980116"/>
    <lineage>
        <taxon>Eukaryota</taxon>
        <taxon>Fungi</taxon>
        <taxon>Dikarya</taxon>
        <taxon>Basidiomycota</taxon>
        <taxon>Agaricomycotina</taxon>
        <taxon>Agaricomycetes</taxon>
        <taxon>Agaricomycetidae</taxon>
        <taxon>Agaricales</taxon>
        <taxon>Agaricineae</taxon>
        <taxon>Psathyrellaceae</taxon>
        <taxon>Ephemerocybe</taxon>
    </lineage>
</organism>
<evidence type="ECO:0000313" key="3">
    <source>
        <dbReference type="Proteomes" id="UP000521943"/>
    </source>
</evidence>
<keyword evidence="3" id="KW-1185">Reference proteome</keyword>
<evidence type="ECO:0000256" key="1">
    <source>
        <dbReference type="SAM" id="MobiDB-lite"/>
    </source>
</evidence>
<accession>A0A8H6IDS7</accession>
<protein>
    <recommendedName>
        <fullName evidence="4">Alba domain-containing protein</fullName>
    </recommendedName>
</protein>
<name>A0A8H6IDS7_9AGAR</name>
<feature type="region of interest" description="Disordered" evidence="1">
    <location>
        <begin position="100"/>
        <end position="123"/>
    </location>
</feature>
<dbReference type="OrthoDB" id="424402at2759"/>
<proteinExistence type="predicted"/>
<dbReference type="EMBL" id="JACGCI010000005">
    <property type="protein sequence ID" value="KAF6763720.1"/>
    <property type="molecule type" value="Genomic_DNA"/>
</dbReference>
<dbReference type="AlphaFoldDB" id="A0A8H6IDS7"/>
<feature type="region of interest" description="Disordered" evidence="1">
    <location>
        <begin position="160"/>
        <end position="221"/>
    </location>
</feature>
<reference evidence="2 3" key="1">
    <citation type="submission" date="2020-07" db="EMBL/GenBank/DDBJ databases">
        <title>Comparative genomics of pyrophilous fungi reveals a link between fire events and developmental genes.</title>
        <authorList>
            <consortium name="DOE Joint Genome Institute"/>
            <person name="Steindorff A.S."/>
            <person name="Carver A."/>
            <person name="Calhoun S."/>
            <person name="Stillman K."/>
            <person name="Liu H."/>
            <person name="Lipzen A."/>
            <person name="Pangilinan J."/>
            <person name="Labutti K."/>
            <person name="Bruns T.D."/>
            <person name="Grigoriev I.V."/>
        </authorList>
    </citation>
    <scope>NUCLEOTIDE SEQUENCE [LARGE SCALE GENOMIC DNA]</scope>
    <source>
        <strain evidence="2 3">CBS 144469</strain>
    </source>
</reference>
<sequence>MAQSQPDVHSIRITSQGKIKNWVSFALNSFQENPDLPLAFHTISPKVSKGKKDAKKLASSAALVPRLLTVVEIVKREYLRDLATRRSPRMKGLHQYNEIGTLEDTEDTKEEKAEGGADEEQERAKKIVEAVSGKNHVRQTQTPFMRVTLSTCELPHLEAAGATYQPPTTRKLSKSAKARAAKRRRREEGEEAAERGTAEQAQGSADSNAEEHEDGDRMVES</sequence>
<feature type="compositionally biased region" description="Basic and acidic residues" evidence="1">
    <location>
        <begin position="186"/>
        <end position="197"/>
    </location>
</feature>
<dbReference type="Proteomes" id="UP000521943">
    <property type="component" value="Unassembled WGS sequence"/>
</dbReference>
<feature type="compositionally biased region" description="Basic residues" evidence="1">
    <location>
        <begin position="171"/>
        <end position="185"/>
    </location>
</feature>
<evidence type="ECO:0000313" key="2">
    <source>
        <dbReference type="EMBL" id="KAF6763720.1"/>
    </source>
</evidence>
<comment type="caution">
    <text evidence="2">The sequence shown here is derived from an EMBL/GenBank/DDBJ whole genome shotgun (WGS) entry which is preliminary data.</text>
</comment>